<protein>
    <submittedName>
        <fullName evidence="2">Uncharacterized protein</fullName>
    </submittedName>
</protein>
<evidence type="ECO:0000313" key="2">
    <source>
        <dbReference type="EMBL" id="TCK72845.1"/>
    </source>
</evidence>
<reference evidence="2 3" key="1">
    <citation type="submission" date="2019-03" db="EMBL/GenBank/DDBJ databases">
        <title>Genomic Encyclopedia of Type Strains, Phase IV (KMG-IV): sequencing the most valuable type-strain genomes for metagenomic binning, comparative biology and taxonomic classification.</title>
        <authorList>
            <person name="Goeker M."/>
        </authorList>
    </citation>
    <scope>NUCLEOTIDE SEQUENCE [LARGE SCALE GENOMIC DNA]</scope>
    <source>
        <strain evidence="2 3">DSM 103428</strain>
    </source>
</reference>
<organism evidence="2 3">
    <name type="scientific">Acidipila rosea</name>
    <dbReference type="NCBI Taxonomy" id="768535"/>
    <lineage>
        <taxon>Bacteria</taxon>
        <taxon>Pseudomonadati</taxon>
        <taxon>Acidobacteriota</taxon>
        <taxon>Terriglobia</taxon>
        <taxon>Terriglobales</taxon>
        <taxon>Acidobacteriaceae</taxon>
        <taxon>Acidipila</taxon>
    </lineage>
</organism>
<dbReference type="EMBL" id="SMGK01000003">
    <property type="protein sequence ID" value="TCK72845.1"/>
    <property type="molecule type" value="Genomic_DNA"/>
</dbReference>
<gene>
    <name evidence="2" type="ORF">C7378_2439</name>
</gene>
<proteinExistence type="predicted"/>
<dbReference type="Proteomes" id="UP000295210">
    <property type="component" value="Unassembled WGS sequence"/>
</dbReference>
<feature type="region of interest" description="Disordered" evidence="1">
    <location>
        <begin position="1"/>
        <end position="31"/>
    </location>
</feature>
<name>A0A4R1L452_9BACT</name>
<evidence type="ECO:0000256" key="1">
    <source>
        <dbReference type="SAM" id="MobiDB-lite"/>
    </source>
</evidence>
<dbReference type="AlphaFoldDB" id="A0A4R1L452"/>
<evidence type="ECO:0000313" key="3">
    <source>
        <dbReference type="Proteomes" id="UP000295210"/>
    </source>
</evidence>
<sequence length="166" mass="18729">MTRGLHLVTPSMSRRPKLNKSAPFSRGRAGRGALSFSCPPVLRRSTRCSVILRESSYFQDFLRELRAASHSYTFSMHFCQSIIVKFDSGIAHISCRNLRHGARIAYGLRPSTFHCSYSRKPLTCASSWRGQSVFGNTLPTSSLFMGIPKNIVGRLHNPPYDRRGYD</sequence>
<accession>A0A4R1L452</accession>
<keyword evidence="3" id="KW-1185">Reference proteome</keyword>
<comment type="caution">
    <text evidence="2">The sequence shown here is derived from an EMBL/GenBank/DDBJ whole genome shotgun (WGS) entry which is preliminary data.</text>
</comment>